<dbReference type="InterPro" id="IPR041657">
    <property type="entry name" value="HTH_17"/>
</dbReference>
<dbReference type="Gene3D" id="1.10.10.10">
    <property type="entry name" value="Winged helix-like DNA-binding domain superfamily/Winged helix DNA-binding domain"/>
    <property type="match status" value="1"/>
</dbReference>
<dbReference type="SUPFAM" id="SSF46955">
    <property type="entry name" value="Putative DNA-binding domain"/>
    <property type="match status" value="1"/>
</dbReference>
<dbReference type="EMBL" id="FLYE01000004">
    <property type="protein sequence ID" value="SCA55797.1"/>
    <property type="molecule type" value="Genomic_DNA"/>
</dbReference>
<gene>
    <name evidence="2" type="ORF">MTBPR1_120103</name>
</gene>
<dbReference type="InterPro" id="IPR009061">
    <property type="entry name" value="DNA-bd_dom_put_sf"/>
</dbReference>
<keyword evidence="3" id="KW-1185">Reference proteome</keyword>
<name>A0A1C3RET6_9PROT</name>
<proteinExistence type="predicted"/>
<organism evidence="2 3">
    <name type="scientific">Candidatus Terasakiella magnetica</name>
    <dbReference type="NCBI Taxonomy" id="1867952"/>
    <lineage>
        <taxon>Bacteria</taxon>
        <taxon>Pseudomonadati</taxon>
        <taxon>Pseudomonadota</taxon>
        <taxon>Alphaproteobacteria</taxon>
        <taxon>Rhodospirillales</taxon>
        <taxon>Terasakiellaceae</taxon>
        <taxon>Terasakiella</taxon>
    </lineage>
</organism>
<dbReference type="AlphaFoldDB" id="A0A1C3RET6"/>
<dbReference type="OrthoDB" id="9806994at2"/>
<dbReference type="Pfam" id="PF12728">
    <property type="entry name" value="HTH_17"/>
    <property type="match status" value="1"/>
</dbReference>
<evidence type="ECO:0000313" key="2">
    <source>
        <dbReference type="EMBL" id="SCA55797.1"/>
    </source>
</evidence>
<protein>
    <submittedName>
        <fullName evidence="2">Transcriptional regulator (Modular protein)</fullName>
    </submittedName>
</protein>
<dbReference type="Proteomes" id="UP000231658">
    <property type="component" value="Unassembled WGS sequence"/>
</dbReference>
<feature type="domain" description="Helix-turn-helix" evidence="1">
    <location>
        <begin position="19"/>
        <end position="69"/>
    </location>
</feature>
<evidence type="ECO:0000259" key="1">
    <source>
        <dbReference type="Pfam" id="PF12728"/>
    </source>
</evidence>
<dbReference type="InterPro" id="IPR036388">
    <property type="entry name" value="WH-like_DNA-bd_sf"/>
</dbReference>
<evidence type="ECO:0000313" key="3">
    <source>
        <dbReference type="Proteomes" id="UP000231658"/>
    </source>
</evidence>
<dbReference type="RefSeq" id="WP_069186499.1">
    <property type="nucleotide sequence ID" value="NZ_FLYE01000004.1"/>
</dbReference>
<accession>A0A1C3RET6</accession>
<reference evidence="2 3" key="1">
    <citation type="submission" date="2016-07" db="EMBL/GenBank/DDBJ databases">
        <authorList>
            <person name="Lefevre C.T."/>
        </authorList>
    </citation>
    <scope>NUCLEOTIDE SEQUENCE [LARGE SCALE GENOMIC DNA]</scope>
    <source>
        <strain evidence="2">PR1</strain>
    </source>
</reference>
<sequence>MLKANNTSNIQYPIHPLSLLDRAELSNLLGVSIRTLARWAENGTGPKFFKLGGIVKYRILDVDEWVTENTFHKESEYYVKEHTNQSNAS</sequence>
<dbReference type="STRING" id="1867952.MTBPR1_120103"/>